<evidence type="ECO:0000256" key="1">
    <source>
        <dbReference type="ARBA" id="ARBA00007092"/>
    </source>
</evidence>
<feature type="binding site" evidence="6">
    <location>
        <position position="172"/>
    </location>
    <ligand>
        <name>Mg(2+)</name>
        <dbReference type="ChEBI" id="CHEBI:18420"/>
        <label>1</label>
    </ligand>
</feature>
<dbReference type="GO" id="GO:0046872">
    <property type="term" value="F:metal ion binding"/>
    <property type="evidence" value="ECO:0007669"/>
    <property type="project" value="UniProtKB-KW"/>
</dbReference>
<comment type="similarity">
    <text evidence="1">Belongs to the DNA repair enzymes AP/ExoA family.</text>
</comment>
<keyword evidence="2 6" id="KW-0479">Metal-binding</keyword>
<dbReference type="AlphaFoldDB" id="A0A9W5RD03"/>
<sequence>MDALSFESETMTFSLASINVNGIRAAVKRGMKDSLAATAPDVIALQEVRATNAITDGLLEDWELINFECEIKGRAGVTIGVRRDSHVKLLAKTARFGAHPQQDEALAVDTGRWLEVDVQDGDQTVRIVSAYLHSGEVGTEKMDQKYAHLDLVTTRMSELQELSNVIITGDLNIVHTELDIKNWKGNHNKTAGVLDSEIAYVDRWIDSGWVDVTRQLTGPVQGPYTWWSYRGKAFDNDAGWRIDYHLATPAMAERAKSVHVDRAPDYASRYSDHAPLRIIYS</sequence>
<name>A0A9W5RD03_9ACTO</name>
<feature type="binding site" evidence="6">
    <location>
        <position position="272"/>
    </location>
    <ligand>
        <name>Mg(2+)</name>
        <dbReference type="ChEBI" id="CHEBI:18420"/>
        <label>1</label>
    </ligand>
</feature>
<organism evidence="9 10">
    <name type="scientific">Gleimia europaea ACS-120-V-Col10b</name>
    <dbReference type="NCBI Taxonomy" id="883069"/>
    <lineage>
        <taxon>Bacteria</taxon>
        <taxon>Bacillati</taxon>
        <taxon>Actinomycetota</taxon>
        <taxon>Actinomycetes</taxon>
        <taxon>Actinomycetales</taxon>
        <taxon>Actinomycetaceae</taxon>
        <taxon>Gleimia</taxon>
    </lineage>
</organism>
<dbReference type="Gene3D" id="3.60.10.10">
    <property type="entry name" value="Endonuclease/exonuclease/phosphatase"/>
    <property type="match status" value="1"/>
</dbReference>
<dbReference type="PROSITE" id="PS51435">
    <property type="entry name" value="AP_NUCLEASE_F1_4"/>
    <property type="match status" value="1"/>
</dbReference>
<dbReference type="Pfam" id="PF03372">
    <property type="entry name" value="Exo_endo_phos"/>
    <property type="match status" value="1"/>
</dbReference>
<feature type="site" description="Transition state stabilizer" evidence="7">
    <location>
        <position position="172"/>
    </location>
</feature>
<feature type="binding site" evidence="6">
    <location>
        <position position="47"/>
    </location>
    <ligand>
        <name>Mg(2+)</name>
        <dbReference type="ChEBI" id="CHEBI:18420"/>
        <label>1</label>
    </ligand>
</feature>
<keyword evidence="10" id="KW-1185">Reference proteome</keyword>
<accession>A0A9W5RD03</accession>
<evidence type="ECO:0000256" key="5">
    <source>
        <dbReference type="PIRSR" id="PIRSR604808-1"/>
    </source>
</evidence>
<reference evidence="9 10" key="1">
    <citation type="submission" date="2013-05" db="EMBL/GenBank/DDBJ databases">
        <title>The Genome Sequence of Actinomyces europaeus ACS-120-V-COL10B.</title>
        <authorList>
            <consortium name="The Broad Institute Genomics Platform"/>
            <person name="Earl A."/>
            <person name="Ward D."/>
            <person name="Feldgarden M."/>
            <person name="Gevers D."/>
            <person name="Saerens B."/>
            <person name="Vaneechoutte M."/>
            <person name="Walker B."/>
            <person name="Young S."/>
            <person name="Zeng Q."/>
            <person name="Gargeya S."/>
            <person name="Fitzgerald M."/>
            <person name="Haas B."/>
            <person name="Abouelleil A."/>
            <person name="Allen A.W."/>
            <person name="Alvarado L."/>
            <person name="Arachchi H.M."/>
            <person name="Berlin A.M."/>
            <person name="Chapman S.B."/>
            <person name="Gainer-Dewar J."/>
            <person name="Goldberg J."/>
            <person name="Griggs A."/>
            <person name="Gujja S."/>
            <person name="Hansen M."/>
            <person name="Howarth C."/>
            <person name="Imamovic A."/>
            <person name="Ireland A."/>
            <person name="Larimer J."/>
            <person name="McCowan C."/>
            <person name="Murphy C."/>
            <person name="Pearson M."/>
            <person name="Poon T.W."/>
            <person name="Priest M."/>
            <person name="Roberts A."/>
            <person name="Saif S."/>
            <person name="Shea T."/>
            <person name="Sisk P."/>
            <person name="Sykes S."/>
            <person name="Wortman J."/>
            <person name="Nusbaum C."/>
            <person name="Birren B."/>
        </authorList>
    </citation>
    <scope>NUCLEOTIDE SEQUENCE [LARGE SCALE GENOMIC DNA]</scope>
    <source>
        <strain evidence="9 10">ACS-120-V-Col10b</strain>
    </source>
</reference>
<feature type="site" description="Important for catalytic activity" evidence="7">
    <location>
        <position position="243"/>
    </location>
</feature>
<feature type="binding site" evidence="6">
    <location>
        <position position="19"/>
    </location>
    <ligand>
        <name>Mg(2+)</name>
        <dbReference type="ChEBI" id="CHEBI:18420"/>
        <label>1</label>
    </ligand>
</feature>
<dbReference type="InterPro" id="IPR004808">
    <property type="entry name" value="AP_endonuc_1"/>
</dbReference>
<comment type="cofactor">
    <cofactor evidence="6">
        <name>Mg(2+)</name>
        <dbReference type="ChEBI" id="CHEBI:18420"/>
    </cofactor>
    <cofactor evidence="6">
        <name>Mn(2+)</name>
        <dbReference type="ChEBI" id="CHEBI:29035"/>
    </cofactor>
    <text evidence="6">Probably binds two magnesium or manganese ions per subunit.</text>
</comment>
<dbReference type="EMBL" id="AGWN01000002">
    <property type="protein sequence ID" value="EPD29510.1"/>
    <property type="molecule type" value="Genomic_DNA"/>
</dbReference>
<feature type="active site" evidence="5">
    <location>
        <position position="131"/>
    </location>
</feature>
<keyword evidence="3" id="KW-0378">Hydrolase</keyword>
<evidence type="ECO:0000256" key="3">
    <source>
        <dbReference type="ARBA" id="ARBA00022801"/>
    </source>
</evidence>
<feature type="active site" description="Proton donor/acceptor" evidence="5">
    <location>
        <position position="170"/>
    </location>
</feature>
<keyword evidence="6" id="KW-0464">Manganese</keyword>
<dbReference type="Proteomes" id="UP000014387">
    <property type="component" value="Unassembled WGS sequence"/>
</dbReference>
<dbReference type="SUPFAM" id="SSF56219">
    <property type="entry name" value="DNase I-like"/>
    <property type="match status" value="1"/>
</dbReference>
<proteinExistence type="inferred from homology"/>
<evidence type="ECO:0000256" key="4">
    <source>
        <dbReference type="ARBA" id="ARBA00022842"/>
    </source>
</evidence>
<feature type="site" description="Interaction with DNA substrate" evidence="7">
    <location>
        <position position="273"/>
    </location>
</feature>
<gene>
    <name evidence="9" type="ORF">HMPREF9238_01490</name>
</gene>
<evidence type="ECO:0000256" key="6">
    <source>
        <dbReference type="PIRSR" id="PIRSR604808-2"/>
    </source>
</evidence>
<evidence type="ECO:0000259" key="8">
    <source>
        <dbReference type="Pfam" id="PF03372"/>
    </source>
</evidence>
<evidence type="ECO:0000256" key="2">
    <source>
        <dbReference type="ARBA" id="ARBA00022723"/>
    </source>
</evidence>
<feature type="domain" description="Endonuclease/exonuclease/phosphatase" evidence="8">
    <location>
        <begin position="16"/>
        <end position="273"/>
    </location>
</feature>
<dbReference type="NCBIfam" id="TIGR00633">
    <property type="entry name" value="xth"/>
    <property type="match status" value="1"/>
</dbReference>
<dbReference type="PANTHER" id="PTHR43250:SF2">
    <property type="entry name" value="EXODEOXYRIBONUCLEASE III"/>
    <property type="match status" value="1"/>
</dbReference>
<evidence type="ECO:0000313" key="9">
    <source>
        <dbReference type="EMBL" id="EPD29510.1"/>
    </source>
</evidence>
<dbReference type="InterPro" id="IPR036691">
    <property type="entry name" value="Endo/exonu/phosph_ase_sf"/>
</dbReference>
<dbReference type="InterPro" id="IPR037493">
    <property type="entry name" value="ExoIII-like"/>
</dbReference>
<feature type="active site" description="Proton acceptor" evidence="5">
    <location>
        <position position="273"/>
    </location>
</feature>
<dbReference type="PANTHER" id="PTHR43250">
    <property type="entry name" value="EXODEOXYRIBONUCLEASE III"/>
    <property type="match status" value="1"/>
</dbReference>
<dbReference type="InterPro" id="IPR005135">
    <property type="entry name" value="Endo/exonuclease/phosphatase"/>
</dbReference>
<feature type="binding site" evidence="6">
    <location>
        <position position="170"/>
    </location>
    <ligand>
        <name>Mg(2+)</name>
        <dbReference type="ChEBI" id="CHEBI:18420"/>
        <label>1</label>
    </ligand>
</feature>
<evidence type="ECO:0000256" key="7">
    <source>
        <dbReference type="PIRSR" id="PIRSR604808-3"/>
    </source>
</evidence>
<keyword evidence="4 6" id="KW-0460">Magnesium</keyword>
<protein>
    <submittedName>
        <fullName evidence="9">Exodeoxyribonuclease III (Xth)</fullName>
    </submittedName>
</protein>
<feature type="binding site" evidence="6">
    <location>
        <position position="273"/>
    </location>
    <ligand>
        <name>Mg(2+)</name>
        <dbReference type="ChEBI" id="CHEBI:18420"/>
        <label>1</label>
    </ligand>
</feature>
<dbReference type="GO" id="GO:0008311">
    <property type="term" value="F:double-stranded DNA 3'-5' DNA exonuclease activity"/>
    <property type="evidence" value="ECO:0007669"/>
    <property type="project" value="InterPro"/>
</dbReference>
<comment type="caution">
    <text evidence="9">The sequence shown here is derived from an EMBL/GenBank/DDBJ whole genome shotgun (WGS) entry which is preliminary data.</text>
</comment>
<dbReference type="GO" id="GO:0006281">
    <property type="term" value="P:DNA repair"/>
    <property type="evidence" value="ECO:0007669"/>
    <property type="project" value="InterPro"/>
</dbReference>
<evidence type="ECO:0000313" key="10">
    <source>
        <dbReference type="Proteomes" id="UP000014387"/>
    </source>
</evidence>